<gene>
    <name evidence="2" type="ORF">EUX98_g6108</name>
</gene>
<comment type="caution">
    <text evidence="2">The sequence shown here is derived from an EMBL/GenBank/DDBJ whole genome shotgun (WGS) entry which is preliminary data.</text>
</comment>
<sequence length="114" mass="12330">MYARNVLAALFFAMVAAPSALAAPQESSELYAREYDAPSSVFARSYDDFLEARTIDAINNVLKRQEYEELFAREFSSQLEARGSKDKGDASSISPSTLIPVVASIGAIAGAILF</sequence>
<proteinExistence type="predicted"/>
<protein>
    <submittedName>
        <fullName evidence="2">Uncharacterized protein</fullName>
    </submittedName>
</protein>
<dbReference type="AlphaFoldDB" id="A0A4S4MQ48"/>
<dbReference type="Proteomes" id="UP000308730">
    <property type="component" value="Unassembled WGS sequence"/>
</dbReference>
<dbReference type="EMBL" id="SGPM01000203">
    <property type="protein sequence ID" value="THH28079.1"/>
    <property type="molecule type" value="Genomic_DNA"/>
</dbReference>
<evidence type="ECO:0000313" key="3">
    <source>
        <dbReference type="Proteomes" id="UP000308730"/>
    </source>
</evidence>
<keyword evidence="1" id="KW-0732">Signal</keyword>
<keyword evidence="3" id="KW-1185">Reference proteome</keyword>
<evidence type="ECO:0000256" key="1">
    <source>
        <dbReference type="SAM" id="SignalP"/>
    </source>
</evidence>
<evidence type="ECO:0000313" key="2">
    <source>
        <dbReference type="EMBL" id="THH28079.1"/>
    </source>
</evidence>
<feature type="chain" id="PRO_5020877817" evidence="1">
    <location>
        <begin position="23"/>
        <end position="114"/>
    </location>
</feature>
<name>A0A4S4MQ48_9APHY</name>
<organism evidence="2 3">
    <name type="scientific">Antrodiella citrinella</name>
    <dbReference type="NCBI Taxonomy" id="2447956"/>
    <lineage>
        <taxon>Eukaryota</taxon>
        <taxon>Fungi</taxon>
        <taxon>Dikarya</taxon>
        <taxon>Basidiomycota</taxon>
        <taxon>Agaricomycotina</taxon>
        <taxon>Agaricomycetes</taxon>
        <taxon>Polyporales</taxon>
        <taxon>Steccherinaceae</taxon>
        <taxon>Antrodiella</taxon>
    </lineage>
</organism>
<reference evidence="2 3" key="1">
    <citation type="submission" date="2019-02" db="EMBL/GenBank/DDBJ databases">
        <title>Genome sequencing of the rare red list fungi Antrodiella citrinella (Flaviporus citrinellus).</title>
        <authorList>
            <person name="Buettner E."/>
            <person name="Kellner H."/>
        </authorList>
    </citation>
    <scope>NUCLEOTIDE SEQUENCE [LARGE SCALE GENOMIC DNA]</scope>
    <source>
        <strain evidence="2 3">DSM 108506</strain>
    </source>
</reference>
<feature type="signal peptide" evidence="1">
    <location>
        <begin position="1"/>
        <end position="22"/>
    </location>
</feature>
<accession>A0A4S4MQ48</accession>